<feature type="region of interest" description="Disordered" evidence="1">
    <location>
        <begin position="54"/>
        <end position="77"/>
    </location>
</feature>
<evidence type="ECO:0000313" key="3">
    <source>
        <dbReference type="Proteomes" id="UP000035579"/>
    </source>
</evidence>
<gene>
    <name evidence="2" type="ORF">AA314_00322</name>
</gene>
<accession>A0AAC8TBR6</accession>
<dbReference type="AlphaFoldDB" id="A0AAC8TBR6"/>
<evidence type="ECO:0000256" key="1">
    <source>
        <dbReference type="SAM" id="MobiDB-lite"/>
    </source>
</evidence>
<dbReference type="KEGG" id="age:AA314_00322"/>
<dbReference type="Proteomes" id="UP000035579">
    <property type="component" value="Chromosome"/>
</dbReference>
<evidence type="ECO:0000313" key="2">
    <source>
        <dbReference type="EMBL" id="AKI98695.1"/>
    </source>
</evidence>
<feature type="compositionally biased region" description="Pro residues" evidence="1">
    <location>
        <begin position="22"/>
        <end position="38"/>
    </location>
</feature>
<organism evidence="2 3">
    <name type="scientific">Archangium gephyra</name>
    <dbReference type="NCBI Taxonomy" id="48"/>
    <lineage>
        <taxon>Bacteria</taxon>
        <taxon>Pseudomonadati</taxon>
        <taxon>Myxococcota</taxon>
        <taxon>Myxococcia</taxon>
        <taxon>Myxococcales</taxon>
        <taxon>Cystobacterineae</taxon>
        <taxon>Archangiaceae</taxon>
        <taxon>Archangium</taxon>
    </lineage>
</organism>
<feature type="region of interest" description="Disordered" evidence="1">
    <location>
        <begin position="1"/>
        <end position="42"/>
    </location>
</feature>
<name>A0AAC8TBR6_9BACT</name>
<reference evidence="2 3" key="1">
    <citation type="submission" date="2015-05" db="EMBL/GenBank/DDBJ databases">
        <title>Genome assembly of Archangium gephyra DSM 2261.</title>
        <authorList>
            <person name="Sharma G."/>
            <person name="Subramanian S."/>
        </authorList>
    </citation>
    <scope>NUCLEOTIDE SEQUENCE [LARGE SCALE GENOMIC DNA]</scope>
    <source>
        <strain evidence="2 3">DSM 2261</strain>
    </source>
</reference>
<protein>
    <submittedName>
        <fullName evidence="2">Uncharacterized protein</fullName>
    </submittedName>
</protein>
<dbReference type="EMBL" id="CP011509">
    <property type="protein sequence ID" value="AKI98695.1"/>
    <property type="molecule type" value="Genomic_DNA"/>
</dbReference>
<sequence length="77" mass="8596">MHECPSDHGATPFSREWTGSTPPKPTPKSGPHPTPARPTRPDLLLADISRSGKAVSYFQNPRNRSRRNCLRGSNFLR</sequence>
<proteinExistence type="predicted"/>